<dbReference type="STRING" id="1117707.VQ7734_04950"/>
<feature type="domain" description="Transposase IS4-like" evidence="1">
    <location>
        <begin position="132"/>
        <end position="329"/>
    </location>
</feature>
<dbReference type="PANTHER" id="PTHR35404:SF8">
    <property type="entry name" value="TRANSPOSASE OF TN10"/>
    <property type="match status" value="1"/>
</dbReference>
<proteinExistence type="predicted"/>
<protein>
    <submittedName>
        <fullName evidence="2">Transposase DDE domain protein</fullName>
    </submittedName>
</protein>
<dbReference type="GO" id="GO:0004803">
    <property type="term" value="F:transposase activity"/>
    <property type="evidence" value="ECO:0007669"/>
    <property type="project" value="InterPro"/>
</dbReference>
<dbReference type="AlphaFoldDB" id="A0A1M7Z300"/>
<gene>
    <name evidence="2" type="ORF">VQ7734_04950</name>
</gene>
<dbReference type="PANTHER" id="PTHR35404">
    <property type="entry name" value="TRANSPOSASE OF TN10"/>
    <property type="match status" value="1"/>
</dbReference>
<dbReference type="GO" id="GO:0006313">
    <property type="term" value="P:DNA transposition"/>
    <property type="evidence" value="ECO:0007669"/>
    <property type="project" value="InterPro"/>
</dbReference>
<dbReference type="InterPro" id="IPR012337">
    <property type="entry name" value="RNaseH-like_sf"/>
</dbReference>
<dbReference type="SUPFAM" id="SSF53098">
    <property type="entry name" value="Ribonuclease H-like"/>
    <property type="match status" value="1"/>
</dbReference>
<dbReference type="InterPro" id="IPR047658">
    <property type="entry name" value="IS4-like_transpos"/>
</dbReference>
<organism evidence="2 3">
    <name type="scientific">Vibrio quintilis</name>
    <dbReference type="NCBI Taxonomy" id="1117707"/>
    <lineage>
        <taxon>Bacteria</taxon>
        <taxon>Pseudomonadati</taxon>
        <taxon>Pseudomonadota</taxon>
        <taxon>Gammaproteobacteria</taxon>
        <taxon>Vibrionales</taxon>
        <taxon>Vibrionaceae</taxon>
        <taxon>Vibrio</taxon>
    </lineage>
</organism>
<dbReference type="NCBIfam" id="NF033591">
    <property type="entry name" value="transpos_IS4_2"/>
    <property type="match status" value="1"/>
</dbReference>
<name>A0A1M7Z300_9VIBR</name>
<accession>A0A1M7Z300</accession>
<evidence type="ECO:0000259" key="1">
    <source>
        <dbReference type="Pfam" id="PF01609"/>
    </source>
</evidence>
<keyword evidence="3" id="KW-1185">Reference proteome</keyword>
<dbReference type="Pfam" id="PF01609">
    <property type="entry name" value="DDE_Tnp_1"/>
    <property type="match status" value="1"/>
</dbReference>
<dbReference type="Proteomes" id="UP000184600">
    <property type="component" value="Unassembled WGS sequence"/>
</dbReference>
<dbReference type="GO" id="GO:0003677">
    <property type="term" value="F:DNA binding"/>
    <property type="evidence" value="ECO:0007669"/>
    <property type="project" value="InterPro"/>
</dbReference>
<evidence type="ECO:0000313" key="2">
    <source>
        <dbReference type="EMBL" id="SHO59170.1"/>
    </source>
</evidence>
<evidence type="ECO:0000313" key="3">
    <source>
        <dbReference type="Proteomes" id="UP000184600"/>
    </source>
</evidence>
<dbReference type="InterPro" id="IPR002559">
    <property type="entry name" value="Transposase_11"/>
</dbReference>
<dbReference type="EMBL" id="FRFG01000102">
    <property type="protein sequence ID" value="SHO59170.1"/>
    <property type="molecule type" value="Genomic_DNA"/>
</dbReference>
<reference evidence="3" key="1">
    <citation type="submission" date="2016-12" db="EMBL/GenBank/DDBJ databases">
        <authorList>
            <person name="Rodrigo-Torres L."/>
            <person name="Arahal R.D."/>
            <person name="Lucena T."/>
        </authorList>
    </citation>
    <scope>NUCLEOTIDE SEQUENCE [LARGE SCALE GENOMIC DNA]</scope>
</reference>
<sequence length="399" mass="45288">MNVDQIISQFVTSVSQGGHQTRTQSLTACVQSAMSGNALTVTSMGRGIQSKAHQKHNIKRADRLCSNPHLWAQIPLIYQRICTLIVSKNSRPTIHVDWSDLNLSKTLFLIRASISFQGRALTLYEEVHPLETKEKPATHDLFLKTLKLLLPKNTCPIIVTDAGFKRPWFKSVQALGWDFVGRIRGRICLSPDGKTMQLCKTLYPCATSSARGLKNWFMGGTSPYPLQLVLYKERPKGRIAKTAGGKRKQSNYSKKNARRAREPWLLAASLNLSKKSPAQIVQIYHQRMQIEEAFRDHKSSQFGMGMEQHRTKSHSRLSVIVLIGTLAHNILILFGIMMEEQGLHRHYQANTVKDRRVLSHVTLGLHFYRHGNADLSLDDWHLAILILREKVTESQVIRE</sequence>